<reference evidence="1" key="1">
    <citation type="submission" date="2019-03" db="EMBL/GenBank/DDBJ databases">
        <title>Complete genome sequence of enteropathogenic Citrobacter rodentium strain DBS100.</title>
        <authorList>
            <person name="Popov G."/>
            <person name="Fiebig A."/>
            <person name="Shideler S."/>
            <person name="Coombes B."/>
            <person name="Savchenko A."/>
        </authorList>
    </citation>
    <scope>NUCLEOTIDE SEQUENCE</scope>
    <source>
        <strain evidence="1">DBS100</strain>
    </source>
</reference>
<keyword evidence="1" id="KW-0238">DNA-binding</keyword>
<dbReference type="AlphaFoldDB" id="A0A482PQH4"/>
<dbReference type="SUPFAM" id="SSF46894">
    <property type="entry name" value="C-terminal effector domain of the bipartite response regulators"/>
    <property type="match status" value="1"/>
</dbReference>
<organism evidence="1">
    <name type="scientific">Citrobacter rodentium</name>
    <dbReference type="NCBI Taxonomy" id="67825"/>
    <lineage>
        <taxon>Bacteria</taxon>
        <taxon>Pseudomonadati</taxon>
        <taxon>Pseudomonadota</taxon>
        <taxon>Gammaproteobacteria</taxon>
        <taxon>Enterobacterales</taxon>
        <taxon>Enterobacteriaceae</taxon>
        <taxon>Citrobacter</taxon>
    </lineage>
</organism>
<dbReference type="GO" id="GO:0006355">
    <property type="term" value="P:regulation of DNA-templated transcription"/>
    <property type="evidence" value="ECO:0007669"/>
    <property type="project" value="InterPro"/>
</dbReference>
<dbReference type="InterPro" id="IPR016032">
    <property type="entry name" value="Sig_transdc_resp-reg_C-effctor"/>
</dbReference>
<protein>
    <submittedName>
        <fullName evidence="1">DNA-binding response regulator</fullName>
    </submittedName>
</protein>
<dbReference type="EMBL" id="CP038008">
    <property type="protein sequence ID" value="QBY29870.1"/>
    <property type="molecule type" value="Genomic_DNA"/>
</dbReference>
<dbReference type="RefSeq" id="WP_012907557.1">
    <property type="nucleotide sequence ID" value="NZ_CAJTBI010000040.1"/>
</dbReference>
<dbReference type="OMA" id="WILCDLD"/>
<proteinExistence type="predicted"/>
<gene>
    <name evidence="1" type="ORF">E2R62_14135</name>
</gene>
<sequence>MDYQCFLYDKNFFYSQGIKTVISRVLAGQAELLFSLTDDYARLITALQMTGGEESRQLILCDLDSLPRERFSALQLMKSFYRQQNKHLVVLVNEHNLPLFFTLYSLLPEAHWLLKNEHIDCIAAFFQNLVSKGGDKRRCFSDSLVNYTRERLHSREGHYAISGNEWWLMEEIFKGKSLSQISSEVNMDVRRLSYIKRHLMKRLNIRNNIALFAAFKGIMP</sequence>
<name>A0A482PQH4_CITRO</name>
<accession>A0A482PQH4</accession>
<dbReference type="GO" id="GO:0003677">
    <property type="term" value="F:DNA binding"/>
    <property type="evidence" value="ECO:0007669"/>
    <property type="project" value="UniProtKB-KW"/>
</dbReference>
<evidence type="ECO:0000313" key="1">
    <source>
        <dbReference type="EMBL" id="QBY29870.1"/>
    </source>
</evidence>